<evidence type="ECO:0000313" key="4">
    <source>
        <dbReference type="Proteomes" id="UP000054495"/>
    </source>
</evidence>
<dbReference type="SUPFAM" id="SSF63712">
    <property type="entry name" value="Nicotinic receptor ligand binding domain-like"/>
    <property type="match status" value="1"/>
</dbReference>
<dbReference type="FunFam" id="2.70.170.10:FF:000063">
    <property type="entry name" value="Ligand-Gated ion Channel"/>
    <property type="match status" value="1"/>
</dbReference>
<dbReference type="GO" id="GO:0005230">
    <property type="term" value="F:extracellular ligand-gated monoatomic ion channel activity"/>
    <property type="evidence" value="ECO:0007669"/>
    <property type="project" value="InterPro"/>
</dbReference>
<dbReference type="PANTHER" id="PTHR18945">
    <property type="entry name" value="NEUROTRANSMITTER GATED ION CHANNEL"/>
    <property type="match status" value="1"/>
</dbReference>
<dbReference type="AlphaFoldDB" id="A0A0D6MBE2"/>
<feature type="transmembrane region" description="Helical" evidence="1">
    <location>
        <begin position="284"/>
        <end position="301"/>
    </location>
</feature>
<dbReference type="InterPro" id="IPR036734">
    <property type="entry name" value="Neur_chan_lig-bd_sf"/>
</dbReference>
<keyword evidence="1" id="KW-1133">Transmembrane helix</keyword>
<keyword evidence="4" id="KW-1185">Reference proteome</keyword>
<proteinExistence type="predicted"/>
<dbReference type="GO" id="GO:0016020">
    <property type="term" value="C:membrane"/>
    <property type="evidence" value="ECO:0007669"/>
    <property type="project" value="InterPro"/>
</dbReference>
<reference evidence="3 4" key="1">
    <citation type="submission" date="2013-05" db="EMBL/GenBank/DDBJ databases">
        <title>Draft genome of the parasitic nematode Anyclostoma ceylanicum.</title>
        <authorList>
            <person name="Mitreva M."/>
        </authorList>
    </citation>
    <scope>NUCLEOTIDE SEQUENCE [LARGE SCALE GENOMIC DNA]</scope>
</reference>
<keyword evidence="1" id="KW-0472">Membrane</keyword>
<dbReference type="Proteomes" id="UP000054495">
    <property type="component" value="Unassembled WGS sequence"/>
</dbReference>
<accession>A0A0D6MBE2</accession>
<gene>
    <name evidence="3" type="ORF">ANCCEY_03248</name>
</gene>
<dbReference type="GO" id="GO:0004888">
    <property type="term" value="F:transmembrane signaling receptor activity"/>
    <property type="evidence" value="ECO:0007669"/>
    <property type="project" value="InterPro"/>
</dbReference>
<evidence type="ECO:0000313" key="3">
    <source>
        <dbReference type="EMBL" id="EPB77657.1"/>
    </source>
</evidence>
<dbReference type="InterPro" id="IPR006202">
    <property type="entry name" value="Neur_chan_lig-bd"/>
</dbReference>
<name>A0A0D6MBE2_9BILA</name>
<dbReference type="Pfam" id="PF02931">
    <property type="entry name" value="Neur_chan_LBD"/>
    <property type="match status" value="1"/>
</dbReference>
<evidence type="ECO:0000256" key="1">
    <source>
        <dbReference type="SAM" id="Phobius"/>
    </source>
</evidence>
<feature type="domain" description="Neurotransmitter-gated ion-channel ligand-binding" evidence="2">
    <location>
        <begin position="52"/>
        <end position="189"/>
    </location>
</feature>
<organism evidence="3 4">
    <name type="scientific">Ancylostoma ceylanicum</name>
    <dbReference type="NCBI Taxonomy" id="53326"/>
    <lineage>
        <taxon>Eukaryota</taxon>
        <taxon>Metazoa</taxon>
        <taxon>Ecdysozoa</taxon>
        <taxon>Nematoda</taxon>
        <taxon>Chromadorea</taxon>
        <taxon>Rhabditida</taxon>
        <taxon>Rhabditina</taxon>
        <taxon>Rhabditomorpha</taxon>
        <taxon>Strongyloidea</taxon>
        <taxon>Ancylostomatidae</taxon>
        <taxon>Ancylostomatinae</taxon>
        <taxon>Ancylostoma</taxon>
    </lineage>
</organism>
<feature type="transmembrane region" description="Helical" evidence="1">
    <location>
        <begin position="393"/>
        <end position="419"/>
    </location>
</feature>
<feature type="transmembrane region" description="Helical" evidence="1">
    <location>
        <begin position="321"/>
        <end position="343"/>
    </location>
</feature>
<keyword evidence="1" id="KW-0812">Transmembrane</keyword>
<sequence length="420" mass="47798">MTYHATEMSAYYYKSRATSADELDPCQYMLQNLTSSKMGIYRLGIPHPIASVPPNYLSRQPVNIKFNQITLQHFELNEFLKDVAIHGYMELSWMDDRLQWSRDTWKMEKLQIQSLNHVWIPLFIAQNYDTHLKNGDAFEIRRVETSSSGNVSAVLAFSLRTFCDDSDFENYPDDVYKCCFSLEPQANPALNAHVTTHFLEDIIEFDASGLPIFTDPKYFRDYGWKVSGTVPQALEDPAQVAQLGFCLNLQRASSSVRIELTVPMMVCALLFLLTPFLGAIRIQICAKFFILVLQFLTFILFSNRISPHLGSAAATPKLLRFLEFSVTLNGFSLAASIFLWACTRIRRELPPWGQLVQLSSFVNRFLCVLQTHAADDDEDSEKAPAGGNYQKDWTAAFIAVHALTMSVLSIIFVFGYLFLF</sequence>
<dbReference type="Gene3D" id="2.70.170.10">
    <property type="entry name" value="Neurotransmitter-gated ion-channel ligand-binding domain"/>
    <property type="match status" value="1"/>
</dbReference>
<feature type="transmembrane region" description="Helical" evidence="1">
    <location>
        <begin position="260"/>
        <end position="277"/>
    </location>
</feature>
<dbReference type="EMBL" id="KE124831">
    <property type="protein sequence ID" value="EPB77657.1"/>
    <property type="molecule type" value="Genomic_DNA"/>
</dbReference>
<evidence type="ECO:0000259" key="2">
    <source>
        <dbReference type="Pfam" id="PF02931"/>
    </source>
</evidence>
<dbReference type="InterPro" id="IPR006201">
    <property type="entry name" value="Neur_channel"/>
</dbReference>
<protein>
    <recommendedName>
        <fullName evidence="2">Neurotransmitter-gated ion-channel ligand-binding domain-containing protein</fullName>
    </recommendedName>
</protein>